<dbReference type="RefSeq" id="WP_162443937.1">
    <property type="nucleotide sequence ID" value="NZ_CP048222.1"/>
</dbReference>
<feature type="domain" description="7TM-DISM receptor extracellular" evidence="5">
    <location>
        <begin position="196"/>
        <end position="411"/>
    </location>
</feature>
<feature type="transmembrane region" description="Helical" evidence="2">
    <location>
        <begin position="285"/>
        <end position="304"/>
    </location>
</feature>
<keyword evidence="1" id="KW-0175">Coiled coil</keyword>
<feature type="transmembrane region" description="Helical" evidence="2">
    <location>
        <begin position="260"/>
        <end position="278"/>
    </location>
</feature>
<dbReference type="EMBL" id="CP048222">
    <property type="protein sequence ID" value="QHT67915.1"/>
    <property type="molecule type" value="Genomic_DNA"/>
</dbReference>
<feature type="transmembrane region" description="Helical" evidence="2">
    <location>
        <begin position="350"/>
        <end position="371"/>
    </location>
</feature>
<keyword evidence="2" id="KW-1133">Transmembrane helix</keyword>
<evidence type="ECO:0000259" key="4">
    <source>
        <dbReference type="Pfam" id="PF06580"/>
    </source>
</evidence>
<feature type="transmembrane region" description="Helical" evidence="2">
    <location>
        <begin position="391"/>
        <end position="410"/>
    </location>
</feature>
<feature type="transmembrane region" description="Helical" evidence="2">
    <location>
        <begin position="190"/>
        <end position="215"/>
    </location>
</feature>
<protein>
    <recommendedName>
        <fullName evidence="8">Signal transduction histidine kinase internal region domain-containing protein</fullName>
    </recommendedName>
</protein>
<dbReference type="InterPro" id="IPR011623">
    <property type="entry name" value="7TMR_DISM_rcpt_extracell_dom1"/>
</dbReference>
<keyword evidence="2" id="KW-0472">Membrane</keyword>
<dbReference type="PANTHER" id="PTHR34220:SF7">
    <property type="entry name" value="SENSOR HISTIDINE KINASE YPDA"/>
    <property type="match status" value="1"/>
</dbReference>
<feature type="chain" id="PRO_5025622386" description="Signal transduction histidine kinase internal region domain-containing protein" evidence="3">
    <location>
        <begin position="19"/>
        <end position="676"/>
    </location>
</feature>
<evidence type="ECO:0000259" key="5">
    <source>
        <dbReference type="Pfam" id="PF07695"/>
    </source>
</evidence>
<keyword evidence="2" id="KW-0812">Transmembrane</keyword>
<evidence type="ECO:0000256" key="1">
    <source>
        <dbReference type="SAM" id="Coils"/>
    </source>
</evidence>
<name>A0A6C0GIY5_9BACT</name>
<dbReference type="Pfam" id="PF06580">
    <property type="entry name" value="His_kinase"/>
    <property type="match status" value="1"/>
</dbReference>
<reference evidence="6 7" key="1">
    <citation type="submission" date="2020-01" db="EMBL/GenBank/DDBJ databases">
        <authorList>
            <person name="Kim M.K."/>
        </authorList>
    </citation>
    <scope>NUCLEOTIDE SEQUENCE [LARGE SCALE GENOMIC DNA]</scope>
    <source>
        <strain evidence="6 7">172606-1</strain>
    </source>
</reference>
<feature type="domain" description="Signal transduction histidine kinase internal region" evidence="4">
    <location>
        <begin position="468"/>
        <end position="546"/>
    </location>
</feature>
<evidence type="ECO:0000313" key="6">
    <source>
        <dbReference type="EMBL" id="QHT67915.1"/>
    </source>
</evidence>
<proteinExistence type="predicted"/>
<dbReference type="AlphaFoldDB" id="A0A6C0GIY5"/>
<evidence type="ECO:0000313" key="7">
    <source>
        <dbReference type="Proteomes" id="UP000480178"/>
    </source>
</evidence>
<dbReference type="InterPro" id="IPR036890">
    <property type="entry name" value="HATPase_C_sf"/>
</dbReference>
<evidence type="ECO:0008006" key="8">
    <source>
        <dbReference type="Google" id="ProtNLM"/>
    </source>
</evidence>
<dbReference type="Pfam" id="PF07695">
    <property type="entry name" value="7TMR-DISM_7TM"/>
    <property type="match status" value="1"/>
</dbReference>
<dbReference type="GO" id="GO:0016020">
    <property type="term" value="C:membrane"/>
    <property type="evidence" value="ECO:0007669"/>
    <property type="project" value="InterPro"/>
</dbReference>
<dbReference type="GO" id="GO:0000155">
    <property type="term" value="F:phosphorelay sensor kinase activity"/>
    <property type="evidence" value="ECO:0007669"/>
    <property type="project" value="InterPro"/>
</dbReference>
<evidence type="ECO:0000256" key="3">
    <source>
        <dbReference type="SAM" id="SignalP"/>
    </source>
</evidence>
<dbReference type="InterPro" id="IPR050640">
    <property type="entry name" value="Bact_2-comp_sensor_kinase"/>
</dbReference>
<accession>A0A6C0GIY5</accession>
<dbReference type="PANTHER" id="PTHR34220">
    <property type="entry name" value="SENSOR HISTIDINE KINASE YPDA"/>
    <property type="match status" value="1"/>
</dbReference>
<evidence type="ECO:0000256" key="2">
    <source>
        <dbReference type="SAM" id="Phobius"/>
    </source>
</evidence>
<dbReference type="Proteomes" id="UP000480178">
    <property type="component" value="Chromosome"/>
</dbReference>
<feature type="coiled-coil region" evidence="1">
    <location>
        <begin position="427"/>
        <end position="458"/>
    </location>
</feature>
<dbReference type="InterPro" id="IPR010559">
    <property type="entry name" value="Sig_transdc_His_kin_internal"/>
</dbReference>
<keyword evidence="7" id="KW-1185">Reference proteome</keyword>
<organism evidence="6 7">
    <name type="scientific">Rhodocytophaga rosea</name>
    <dbReference type="NCBI Taxonomy" id="2704465"/>
    <lineage>
        <taxon>Bacteria</taxon>
        <taxon>Pseudomonadati</taxon>
        <taxon>Bacteroidota</taxon>
        <taxon>Cytophagia</taxon>
        <taxon>Cytophagales</taxon>
        <taxon>Rhodocytophagaceae</taxon>
        <taxon>Rhodocytophaga</taxon>
    </lineage>
</organism>
<dbReference type="Gene3D" id="3.30.565.10">
    <property type="entry name" value="Histidine kinase-like ATPase, C-terminal domain"/>
    <property type="match status" value="1"/>
</dbReference>
<keyword evidence="3" id="KW-0732">Signal</keyword>
<feature type="transmembrane region" description="Helical" evidence="2">
    <location>
        <begin position="222"/>
        <end position="240"/>
    </location>
</feature>
<dbReference type="SUPFAM" id="SSF55874">
    <property type="entry name" value="ATPase domain of HSP90 chaperone/DNA topoisomerase II/histidine kinase"/>
    <property type="match status" value="1"/>
</dbReference>
<dbReference type="KEGG" id="rhoz:GXP67_15345"/>
<feature type="signal peptide" evidence="3">
    <location>
        <begin position="1"/>
        <end position="18"/>
    </location>
</feature>
<gene>
    <name evidence="6" type="ORF">GXP67_15345</name>
</gene>
<feature type="transmembrane region" description="Helical" evidence="2">
    <location>
        <begin position="324"/>
        <end position="343"/>
    </location>
</feature>
<sequence>MRLLISFYLLVSVSVAFAQNPLVLHGKLNEPLTDLSAYTWFYQDNSGDTLPLSVIQARHFQPFSQKRNERTSFSERSVIVTWLRFTIQNTHPHDTLHLYHRTGMHSIITTYENNKLINHVGQIIPGGLIKGSKPRKPYRHETLLRIPPLATQTYFVRVVDFQVSIFPVSSEIHTPSESIENNYDHAVMHYPLLAAMGVLLGCLLFMSLYALYSFLLTHDRVYLYYFLYVFCSLLICFHSVDNRFGLRLLFQHYPTLNPYYPGPLHPAVITIFYSLFIFKIAAIRLQSTLSIWAVRIMLSILILQELISLMDSVRGWPLFENNMIYAYGLLPSGLTTLFLIGLVIKSRSPLRYYILAGILSLLCFTLLPMQINFNFADLSPQLDSFVNLFPFWMLVGLSLEALCFILALAYRGRLIELEKRQIQENYARELEMQLVNRTQEIQEQNRQLEAQRLQQMETEFERKLADSEMIALRAQMNPHFIFNCLNSIKLYTLQNDSEQASEYLTKFARLIRLVLENSRAELVTLRNELEALQLYIELEAMRFKHKVKFTIDLSTEVDSQYLKIPPLLLQPYVENAIWHGLMHKTEGGKVTIHLSQPTEHLLRIEITDDGVGRAKAAQLKSKSAGKQKSFGMQVTADRIRMINELYNTHTQTQILDMIDSFGEPCGTKVVLEIPVS</sequence>